<evidence type="ECO:0000256" key="8">
    <source>
        <dbReference type="ARBA" id="ARBA00023102"/>
    </source>
</evidence>
<dbReference type="AlphaFoldDB" id="A0A317QEB0"/>
<keyword evidence="5 12" id="KW-0028">Amino-acid biosynthesis</keyword>
<comment type="pathway">
    <text evidence="2 12">Amino-acid biosynthesis; L-histidine biosynthesis; L-histidine from 5-phospho-alpha-D-ribose 1-diphosphate: step 5/9.</text>
</comment>
<evidence type="ECO:0000256" key="11">
    <source>
        <dbReference type="ARBA" id="ARBA00049534"/>
    </source>
</evidence>
<evidence type="ECO:0000256" key="9">
    <source>
        <dbReference type="ARBA" id="ARBA00023239"/>
    </source>
</evidence>
<keyword evidence="15" id="KW-0808">Transferase</keyword>
<evidence type="ECO:0000313" key="15">
    <source>
        <dbReference type="EMBL" id="PWW15953.1"/>
    </source>
</evidence>
<dbReference type="GO" id="GO:0000105">
    <property type="term" value="P:L-histidine biosynthetic process"/>
    <property type="evidence" value="ECO:0007669"/>
    <property type="project" value="UniProtKB-UniRule"/>
</dbReference>
<sequence length="205" mass="21787">MSKPSLVIVDTACANISSVRFAFERLGVSPLVTADAALINSADRVILPGVGTAAAAMRNLQRLELVDTLRQLQQPVLGICLGMQLLTTASAEGNVDCLGIIPTRTERLQAADLPLPHMGWNTVDGRADNPLLAGLPDASYFYFVHSFAVAVSAHTIASCHYGQTFAAMVRSGNFFGAQFHPERSGAAGATILKNFLELTDADTRT</sequence>
<comment type="subunit">
    <text evidence="3 12">Heterodimer of HisH and HisF.</text>
</comment>
<evidence type="ECO:0000256" key="3">
    <source>
        <dbReference type="ARBA" id="ARBA00011152"/>
    </source>
</evidence>
<dbReference type="InterPro" id="IPR017926">
    <property type="entry name" value="GATASE"/>
</dbReference>
<dbReference type="PIRSF" id="PIRSF000495">
    <property type="entry name" value="Amidotransf_hisH"/>
    <property type="match status" value="1"/>
</dbReference>
<dbReference type="GO" id="GO:0000107">
    <property type="term" value="F:imidazoleglycerol-phosphate synthase activity"/>
    <property type="evidence" value="ECO:0007669"/>
    <property type="project" value="UniProtKB-UniRule"/>
</dbReference>
<dbReference type="Proteomes" id="UP000246964">
    <property type="component" value="Unassembled WGS sequence"/>
</dbReference>
<dbReference type="PANTHER" id="PTHR42701:SF1">
    <property type="entry name" value="IMIDAZOLE GLYCEROL PHOSPHATE SYNTHASE SUBUNIT HISH"/>
    <property type="match status" value="1"/>
</dbReference>
<evidence type="ECO:0000313" key="16">
    <source>
        <dbReference type="Proteomes" id="UP000246964"/>
    </source>
</evidence>
<dbReference type="Pfam" id="PF00117">
    <property type="entry name" value="GATase"/>
    <property type="match status" value="1"/>
</dbReference>
<dbReference type="InterPro" id="IPR029062">
    <property type="entry name" value="Class_I_gatase-like"/>
</dbReference>
<comment type="subcellular location">
    <subcellularLocation>
        <location evidence="1 12">Cytoplasm</location>
    </subcellularLocation>
</comment>
<keyword evidence="6 12" id="KW-0378">Hydrolase</keyword>
<protein>
    <recommendedName>
        <fullName evidence="12">Imidazole glycerol phosphate synthase subunit HisH</fullName>
        <ecNumber evidence="12">4.3.2.10</ecNumber>
    </recommendedName>
    <alternativeName>
        <fullName evidence="12">IGP synthase glutaminase subunit</fullName>
        <ecNumber evidence="12">3.5.1.2</ecNumber>
    </alternativeName>
    <alternativeName>
        <fullName evidence="12">IGP synthase subunit HisH</fullName>
    </alternativeName>
    <alternativeName>
        <fullName evidence="12">ImGP synthase subunit HisH</fullName>
        <shortName evidence="12">IGPS subunit HisH</shortName>
    </alternativeName>
</protein>
<organism evidence="15 16">
    <name type="scientific">Pseudidiomarina maritima</name>
    <dbReference type="NCBI Taxonomy" id="519453"/>
    <lineage>
        <taxon>Bacteria</taxon>
        <taxon>Pseudomonadati</taxon>
        <taxon>Pseudomonadota</taxon>
        <taxon>Gammaproteobacteria</taxon>
        <taxon>Alteromonadales</taxon>
        <taxon>Idiomarinaceae</taxon>
        <taxon>Pseudidiomarina</taxon>
    </lineage>
</organism>
<evidence type="ECO:0000256" key="12">
    <source>
        <dbReference type="HAMAP-Rule" id="MF_00278"/>
    </source>
</evidence>
<evidence type="ECO:0000256" key="7">
    <source>
        <dbReference type="ARBA" id="ARBA00022962"/>
    </source>
</evidence>
<evidence type="ECO:0000256" key="5">
    <source>
        <dbReference type="ARBA" id="ARBA00022605"/>
    </source>
</evidence>
<evidence type="ECO:0000256" key="6">
    <source>
        <dbReference type="ARBA" id="ARBA00022801"/>
    </source>
</evidence>
<comment type="catalytic activity">
    <reaction evidence="11 12">
        <text>L-glutamine + H2O = L-glutamate + NH4(+)</text>
        <dbReference type="Rhea" id="RHEA:15889"/>
        <dbReference type="ChEBI" id="CHEBI:15377"/>
        <dbReference type="ChEBI" id="CHEBI:28938"/>
        <dbReference type="ChEBI" id="CHEBI:29985"/>
        <dbReference type="ChEBI" id="CHEBI:58359"/>
        <dbReference type="EC" id="3.5.1.2"/>
    </reaction>
</comment>
<keyword evidence="8 12" id="KW-0368">Histidine biosynthesis</keyword>
<dbReference type="GO" id="GO:0004359">
    <property type="term" value="F:glutaminase activity"/>
    <property type="evidence" value="ECO:0007669"/>
    <property type="project" value="UniProtKB-EC"/>
</dbReference>
<dbReference type="STRING" id="519453.SAMN04488070_0808"/>
<dbReference type="Gene3D" id="3.40.50.880">
    <property type="match status" value="1"/>
</dbReference>
<evidence type="ECO:0000256" key="2">
    <source>
        <dbReference type="ARBA" id="ARBA00005091"/>
    </source>
</evidence>
<dbReference type="GO" id="GO:0005737">
    <property type="term" value="C:cytoplasm"/>
    <property type="evidence" value="ECO:0007669"/>
    <property type="project" value="UniProtKB-SubCell"/>
</dbReference>
<dbReference type="OrthoDB" id="9807137at2"/>
<feature type="active site" evidence="12 13">
    <location>
        <position position="182"/>
    </location>
</feature>
<evidence type="ECO:0000256" key="1">
    <source>
        <dbReference type="ARBA" id="ARBA00004496"/>
    </source>
</evidence>
<dbReference type="GO" id="GO:0016829">
    <property type="term" value="F:lyase activity"/>
    <property type="evidence" value="ECO:0007669"/>
    <property type="project" value="UniProtKB-KW"/>
</dbReference>
<feature type="active site" description="Nucleophile" evidence="12 13">
    <location>
        <position position="80"/>
    </location>
</feature>
<dbReference type="InterPro" id="IPR010139">
    <property type="entry name" value="Imidazole-glycPsynth_HisH"/>
</dbReference>
<evidence type="ECO:0000256" key="13">
    <source>
        <dbReference type="PIRSR" id="PIRSR000495-1"/>
    </source>
</evidence>
<dbReference type="PRINTS" id="PR00097">
    <property type="entry name" value="ANTSNTHASEII"/>
</dbReference>
<evidence type="ECO:0000256" key="4">
    <source>
        <dbReference type="ARBA" id="ARBA00022490"/>
    </source>
</evidence>
<dbReference type="SUPFAM" id="SSF52317">
    <property type="entry name" value="Class I glutamine amidotransferase-like"/>
    <property type="match status" value="1"/>
</dbReference>
<evidence type="ECO:0000256" key="10">
    <source>
        <dbReference type="ARBA" id="ARBA00047838"/>
    </source>
</evidence>
<dbReference type="HAMAP" id="MF_00278">
    <property type="entry name" value="HisH"/>
    <property type="match status" value="1"/>
</dbReference>
<evidence type="ECO:0000259" key="14">
    <source>
        <dbReference type="Pfam" id="PF00117"/>
    </source>
</evidence>
<feature type="active site" evidence="12 13">
    <location>
        <position position="180"/>
    </location>
</feature>
<reference evidence="15 16" key="1">
    <citation type="submission" date="2018-05" db="EMBL/GenBank/DDBJ databases">
        <title>Freshwater and sediment microbial communities from various areas in North America, analyzing microbe dynamics in response to fracking.</title>
        <authorList>
            <person name="Lamendella R."/>
        </authorList>
    </citation>
    <scope>NUCLEOTIDE SEQUENCE [LARGE SCALE GENOMIC DNA]</scope>
    <source>
        <strain evidence="15 16">125B1</strain>
    </source>
</reference>
<dbReference type="NCBIfam" id="TIGR01855">
    <property type="entry name" value="IMP_synth_hisH"/>
    <property type="match status" value="1"/>
</dbReference>
<keyword evidence="7 12" id="KW-0315">Glutamine amidotransferase</keyword>
<comment type="caution">
    <text evidence="15">The sequence shown here is derived from an EMBL/GenBank/DDBJ whole genome shotgun (WGS) entry which is preliminary data.</text>
</comment>
<accession>A0A317QEB0</accession>
<dbReference type="EC" id="3.5.1.2" evidence="12"/>
<gene>
    <name evidence="12" type="primary">hisH</name>
    <name evidence="15" type="ORF">DET45_10144</name>
</gene>
<dbReference type="FunFam" id="3.40.50.880:FF:000009">
    <property type="entry name" value="Imidazole glycerol phosphate synthase subunit HisH"/>
    <property type="match status" value="1"/>
</dbReference>
<keyword evidence="16" id="KW-1185">Reference proteome</keyword>
<keyword evidence="4 12" id="KW-0963">Cytoplasm</keyword>
<feature type="domain" description="Glutamine amidotransferase" evidence="14">
    <location>
        <begin position="37"/>
        <end position="196"/>
    </location>
</feature>
<comment type="catalytic activity">
    <reaction evidence="10 12">
        <text>5-[(5-phospho-1-deoxy-D-ribulos-1-ylimino)methylamino]-1-(5-phospho-beta-D-ribosyl)imidazole-4-carboxamide + L-glutamine = D-erythro-1-(imidazol-4-yl)glycerol 3-phosphate + 5-amino-1-(5-phospho-beta-D-ribosyl)imidazole-4-carboxamide + L-glutamate + H(+)</text>
        <dbReference type="Rhea" id="RHEA:24793"/>
        <dbReference type="ChEBI" id="CHEBI:15378"/>
        <dbReference type="ChEBI" id="CHEBI:29985"/>
        <dbReference type="ChEBI" id="CHEBI:58278"/>
        <dbReference type="ChEBI" id="CHEBI:58359"/>
        <dbReference type="ChEBI" id="CHEBI:58475"/>
        <dbReference type="ChEBI" id="CHEBI:58525"/>
        <dbReference type="EC" id="4.3.2.10"/>
    </reaction>
</comment>
<proteinExistence type="inferred from homology"/>
<dbReference type="PROSITE" id="PS51273">
    <property type="entry name" value="GATASE_TYPE_1"/>
    <property type="match status" value="1"/>
</dbReference>
<keyword evidence="9 12" id="KW-0456">Lyase</keyword>
<name>A0A317QEB0_9GAMM</name>
<dbReference type="UniPathway" id="UPA00031">
    <property type="reaction ID" value="UER00010"/>
</dbReference>
<dbReference type="PANTHER" id="PTHR42701">
    <property type="entry name" value="IMIDAZOLE GLYCEROL PHOSPHATE SYNTHASE SUBUNIT HISH"/>
    <property type="match status" value="1"/>
</dbReference>
<comment type="function">
    <text evidence="12">IGPS catalyzes the conversion of PRFAR and glutamine to IGP, AICAR and glutamate. The HisH subunit catalyzes the hydrolysis of glutamine to glutamate and ammonia as part of the synthesis of IGP and AICAR. The resulting ammonia molecule is channeled to the active site of HisF.</text>
</comment>
<dbReference type="EMBL" id="QGTT01000001">
    <property type="protein sequence ID" value="PWW15953.1"/>
    <property type="molecule type" value="Genomic_DNA"/>
</dbReference>
<dbReference type="RefSeq" id="WP_110074705.1">
    <property type="nucleotide sequence ID" value="NZ_QGTT01000001.1"/>
</dbReference>
<dbReference type="EC" id="4.3.2.10" evidence="12"/>
<dbReference type="CDD" id="cd01748">
    <property type="entry name" value="GATase1_IGP_Synthase"/>
    <property type="match status" value="1"/>
</dbReference>